<proteinExistence type="predicted"/>
<dbReference type="Pfam" id="PF12697">
    <property type="entry name" value="Abhydrolase_6"/>
    <property type="match status" value="1"/>
</dbReference>
<dbReference type="Gene3D" id="3.40.50.1820">
    <property type="entry name" value="alpha/beta hydrolase"/>
    <property type="match status" value="1"/>
</dbReference>
<organism evidence="2 3">
    <name type="scientific">Brooklawnia propionicigenes</name>
    <dbReference type="NCBI Taxonomy" id="3041175"/>
    <lineage>
        <taxon>Bacteria</taxon>
        <taxon>Bacillati</taxon>
        <taxon>Actinomycetota</taxon>
        <taxon>Actinomycetes</taxon>
        <taxon>Propionibacteriales</taxon>
        <taxon>Propionibacteriaceae</taxon>
        <taxon>Brooklawnia</taxon>
    </lineage>
</organism>
<dbReference type="GO" id="GO:0003824">
    <property type="term" value="F:catalytic activity"/>
    <property type="evidence" value="ECO:0007669"/>
    <property type="project" value="UniProtKB-ARBA"/>
</dbReference>
<dbReference type="InterPro" id="IPR029058">
    <property type="entry name" value="AB_hydrolase_fold"/>
</dbReference>
<dbReference type="AlphaFoldDB" id="A0AAN0MI54"/>
<feature type="domain" description="AB hydrolase-1" evidence="1">
    <location>
        <begin position="4"/>
        <end position="227"/>
    </location>
</feature>
<dbReference type="InterPro" id="IPR000073">
    <property type="entry name" value="AB_hydrolase_1"/>
</dbReference>
<dbReference type="KEGG" id="broo:brsh051_25180"/>
<dbReference type="EMBL" id="AP028056">
    <property type="protein sequence ID" value="BEH03237.1"/>
    <property type="molecule type" value="Genomic_DNA"/>
</dbReference>
<dbReference type="InterPro" id="IPR052897">
    <property type="entry name" value="Sec-Metab_Biosynth_Hydrolase"/>
</dbReference>
<evidence type="ECO:0000259" key="1">
    <source>
        <dbReference type="Pfam" id="PF12697"/>
    </source>
</evidence>
<dbReference type="SUPFAM" id="SSF53474">
    <property type="entry name" value="alpha/beta-Hydrolases"/>
    <property type="match status" value="1"/>
</dbReference>
<evidence type="ECO:0000313" key="3">
    <source>
        <dbReference type="Proteomes" id="UP001431656"/>
    </source>
</evidence>
<name>A0AAN0MI54_9ACTN</name>
<reference evidence="2" key="1">
    <citation type="journal article" date="2024" name="Int. J. Syst. Evol. Microbiol.">
        <title>Brooklawnia propionicigenes sp. nov., a facultatively anaerobic, propionate-producing bacterium isolated from a methanogenic reactor treating waste from cattle farms.</title>
        <authorList>
            <person name="Akita Y."/>
            <person name="Ueki A."/>
            <person name="Tonouchi A."/>
            <person name="Sugawara Y."/>
            <person name="Honma S."/>
            <person name="Kaku N."/>
            <person name="Ueki K."/>
        </authorList>
    </citation>
    <scope>NUCLEOTIDE SEQUENCE</scope>
    <source>
        <strain evidence="2">SH051</strain>
    </source>
</reference>
<keyword evidence="3" id="KW-1185">Reference proteome</keyword>
<evidence type="ECO:0000313" key="2">
    <source>
        <dbReference type="EMBL" id="BEH03237.1"/>
    </source>
</evidence>
<dbReference type="Proteomes" id="UP001431656">
    <property type="component" value="Chromosome"/>
</dbReference>
<dbReference type="PANTHER" id="PTHR37017:SF11">
    <property type="entry name" value="ESTERASE_LIPASE_THIOESTERASE DOMAIN-CONTAINING PROTEIN"/>
    <property type="match status" value="1"/>
</dbReference>
<gene>
    <name evidence="2" type="ORF">brsh051_25180</name>
</gene>
<protein>
    <recommendedName>
        <fullName evidence="1">AB hydrolase-1 domain-containing protein</fullName>
    </recommendedName>
</protein>
<dbReference type="PANTHER" id="PTHR37017">
    <property type="entry name" value="AB HYDROLASE-1 DOMAIN-CONTAINING PROTEIN-RELATED"/>
    <property type="match status" value="1"/>
</dbReference>
<sequence length="236" mass="25034">MRPLLLLPGYWLGAWIWGPIVESLTGRGVRAQAVTLPGLESSQARRDQVHFADHVDFVVANLEAFGEPAVLAAHSGSGAVATAVSDRVPELLAKIVYVDSGPCTDGTIPVPDLPAEATELPFPGVDALPATGASVEGISDQDKARFEALAVPHPAGACREPVELHDSRRNAIPATLVCCSIRSEQVRELAAAGEPTFAAVNDLTDLTFIDLPTGHWPMFSRPDDLAELLYREAADA</sequence>
<accession>A0AAN0MI54</accession>